<reference evidence="1 2" key="1">
    <citation type="submission" date="2016-09" db="EMBL/GenBank/DDBJ databases">
        <authorList>
            <person name="Capua I."/>
            <person name="De Benedictis P."/>
            <person name="Joannis T."/>
            <person name="Lombin L.H."/>
            <person name="Cattoli G."/>
        </authorList>
    </citation>
    <scope>NUCLEOTIDE SEQUENCE [LARGE SCALE GENOMIC DNA]</scope>
    <source>
        <strain evidence="1 2">NRS-1</strain>
    </source>
</reference>
<protein>
    <submittedName>
        <fullName evidence="1">Uncharacterized protein</fullName>
    </submittedName>
</protein>
<evidence type="ECO:0000313" key="1">
    <source>
        <dbReference type="EMBL" id="OEL10028.1"/>
    </source>
</evidence>
<gene>
    <name evidence="1" type="ORF">BHF72_0976</name>
</gene>
<evidence type="ECO:0000313" key="2">
    <source>
        <dbReference type="Proteomes" id="UP000095601"/>
    </source>
</evidence>
<organism evidence="1 2">
    <name type="scientific">Cloacibacterium normanense</name>
    <dbReference type="NCBI Taxonomy" id="237258"/>
    <lineage>
        <taxon>Bacteria</taxon>
        <taxon>Pseudomonadati</taxon>
        <taxon>Bacteroidota</taxon>
        <taxon>Flavobacteriia</taxon>
        <taxon>Flavobacteriales</taxon>
        <taxon>Weeksellaceae</taxon>
    </lineage>
</organism>
<keyword evidence="2" id="KW-1185">Reference proteome</keyword>
<comment type="caution">
    <text evidence="1">The sequence shown here is derived from an EMBL/GenBank/DDBJ whole genome shotgun (WGS) entry which is preliminary data.</text>
</comment>
<dbReference type="EMBL" id="MKGI01000080">
    <property type="protein sequence ID" value="OEL10028.1"/>
    <property type="molecule type" value="Genomic_DNA"/>
</dbReference>
<name>A0A1E5UB47_9FLAO</name>
<dbReference type="KEGG" id="cnr:EB819_00015"/>
<sequence length="124" mass="14650">MKKYKIFLDDILIGTTNFEFADVPMGVVFGKVNFIDIENPYLFIKSYYLKNKTNFEHDDCEEFLTSQIQRFIKVYKDNNEELIGWGAYLSGLKDDFQIDFMGIKSDLMLAEFPHHVKQYYGETD</sequence>
<dbReference type="AlphaFoldDB" id="A0A1E5UB47"/>
<dbReference type="OrthoDB" id="8079725at2"/>
<accession>A0A1E5UB47</accession>
<dbReference type="STRING" id="237258.SAMN04489756_11620"/>
<dbReference type="Proteomes" id="UP000095601">
    <property type="component" value="Unassembled WGS sequence"/>
</dbReference>
<dbReference type="RefSeq" id="WP_069800959.1">
    <property type="nucleotide sequence ID" value="NZ_CP034157.1"/>
</dbReference>
<proteinExistence type="predicted"/>